<evidence type="ECO:0000313" key="2">
    <source>
        <dbReference type="EMBL" id="RDU63315.1"/>
    </source>
</evidence>
<dbReference type="RefSeq" id="WP_115551343.1">
    <property type="nucleotide sequence ID" value="NZ_CAOUPK010000001.1"/>
</dbReference>
<dbReference type="InterPro" id="IPR005302">
    <property type="entry name" value="MoCF_Sase_C"/>
</dbReference>
<dbReference type="Proteomes" id="UP000256650">
    <property type="component" value="Unassembled WGS sequence"/>
</dbReference>
<dbReference type="GeneID" id="82535465"/>
<dbReference type="PANTHER" id="PTHR30212:SF2">
    <property type="entry name" value="PROTEIN YIIM"/>
    <property type="match status" value="1"/>
</dbReference>
<feature type="domain" description="MOSC" evidence="1">
    <location>
        <begin position="27"/>
        <end position="166"/>
    </location>
</feature>
<organism evidence="2 3">
    <name type="scientific">Helicobacter ganmani</name>
    <dbReference type="NCBI Taxonomy" id="60246"/>
    <lineage>
        <taxon>Bacteria</taxon>
        <taxon>Pseudomonadati</taxon>
        <taxon>Campylobacterota</taxon>
        <taxon>Epsilonproteobacteria</taxon>
        <taxon>Campylobacterales</taxon>
        <taxon>Helicobacteraceae</taxon>
        <taxon>Helicobacter</taxon>
    </lineage>
</organism>
<protein>
    <recommendedName>
        <fullName evidence="1">MOSC domain-containing protein</fullName>
    </recommendedName>
</protein>
<comment type="caution">
    <text evidence="2">The sequence shown here is derived from an EMBL/GenBank/DDBJ whole genome shotgun (WGS) entry which is preliminary data.</text>
</comment>
<dbReference type="Gene3D" id="2.40.33.20">
    <property type="entry name" value="PK beta-barrel domain-like"/>
    <property type="match status" value="1"/>
</dbReference>
<dbReference type="OrthoDB" id="9786134at2"/>
<keyword evidence="3" id="KW-1185">Reference proteome</keyword>
<dbReference type="GO" id="GO:0030170">
    <property type="term" value="F:pyridoxal phosphate binding"/>
    <property type="evidence" value="ECO:0007669"/>
    <property type="project" value="InterPro"/>
</dbReference>
<dbReference type="GO" id="GO:0003824">
    <property type="term" value="F:catalytic activity"/>
    <property type="evidence" value="ECO:0007669"/>
    <property type="project" value="InterPro"/>
</dbReference>
<reference evidence="2 3" key="1">
    <citation type="submission" date="2018-04" db="EMBL/GenBank/DDBJ databases">
        <title>Novel Campyloabacter and Helicobacter Species and Strains.</title>
        <authorList>
            <person name="Mannion A.J."/>
            <person name="Shen Z."/>
            <person name="Fox J.G."/>
        </authorList>
    </citation>
    <scope>NUCLEOTIDE SEQUENCE [LARGE SCALE GENOMIC DNA]</scope>
    <source>
        <strain evidence="2 3">MIT 99-5101</strain>
    </source>
</reference>
<dbReference type="SUPFAM" id="SSF50800">
    <property type="entry name" value="PK beta-barrel domain-like"/>
    <property type="match status" value="1"/>
</dbReference>
<evidence type="ECO:0000313" key="3">
    <source>
        <dbReference type="Proteomes" id="UP000256650"/>
    </source>
</evidence>
<dbReference type="Pfam" id="PF03473">
    <property type="entry name" value="MOSC"/>
    <property type="match status" value="1"/>
</dbReference>
<dbReference type="PANTHER" id="PTHR30212">
    <property type="entry name" value="PROTEIN YIIM"/>
    <property type="match status" value="1"/>
</dbReference>
<dbReference type="PROSITE" id="PS51340">
    <property type="entry name" value="MOSC"/>
    <property type="match status" value="1"/>
</dbReference>
<dbReference type="GO" id="GO:0030151">
    <property type="term" value="F:molybdenum ion binding"/>
    <property type="evidence" value="ECO:0007669"/>
    <property type="project" value="InterPro"/>
</dbReference>
<dbReference type="InterPro" id="IPR011037">
    <property type="entry name" value="Pyrv_Knase-like_insert_dom_sf"/>
</dbReference>
<name>A0A3D8IE88_9HELI</name>
<dbReference type="InterPro" id="IPR052353">
    <property type="entry name" value="Benzoxazolinone_Detox_Enz"/>
</dbReference>
<dbReference type="EMBL" id="NXLS01000003">
    <property type="protein sequence ID" value="RDU63315.1"/>
    <property type="molecule type" value="Genomic_DNA"/>
</dbReference>
<gene>
    <name evidence="2" type="ORF">CQA43_04095</name>
</gene>
<sequence>MRLNGLFIGKIARYSCGKTSFLSAMKGREVESLEITHQGIVGNEIADTIHHGGANKAVFAYDVESYAQWRKCLGLKIPYGGMGENLLLEEVKAGDLCVGDRLCFENGVILEISMPRVQCFKIPSLYPSPQDKNALAKFLFETGCVGFYLRVIQGGRIQKDSAICLESAQDSTTLQCAHQTYKNPSKESLQALLANPKLAQEFKRNVELRLRTRESSLLDWQLSRS</sequence>
<accession>A0A3D8IE88</accession>
<proteinExistence type="predicted"/>
<dbReference type="AlphaFoldDB" id="A0A3D8IE88"/>
<evidence type="ECO:0000259" key="1">
    <source>
        <dbReference type="PROSITE" id="PS51340"/>
    </source>
</evidence>